<organism evidence="1 2">
    <name type="scientific">Paracholeplasma manati</name>
    <dbReference type="NCBI Taxonomy" id="591373"/>
    <lineage>
        <taxon>Bacteria</taxon>
        <taxon>Bacillati</taxon>
        <taxon>Mycoplasmatota</taxon>
        <taxon>Mollicutes</taxon>
        <taxon>Acholeplasmatales</taxon>
        <taxon>Acholeplasmataceae</taxon>
        <taxon>Paracholeplasma</taxon>
    </lineage>
</organism>
<dbReference type="RefSeq" id="WP_263607344.1">
    <property type="nucleotide sequence ID" value="NZ_JAOVQM010000001.1"/>
</dbReference>
<comment type="caution">
    <text evidence="1">The sequence shown here is derived from an EMBL/GenBank/DDBJ whole genome shotgun (WGS) entry which is preliminary data.</text>
</comment>
<name>A0ABT2Y3B9_9MOLU</name>
<sequence length="144" mass="16736">MKVNIPINQATQISYTINQVIPLPDFTRTDNGMTFTNNVVLYLLFKVNHGEVPEYCFFTGAPHILGKIVSINTIDHNRYVLVQLMTQGESYLQNHIDTIEQRMKERRDIVRYRGVGIKTIRLNKPVDLDITNLISEFSERHPNY</sequence>
<gene>
    <name evidence="1" type="ORF">N7548_00125</name>
</gene>
<evidence type="ECO:0000313" key="1">
    <source>
        <dbReference type="EMBL" id="MCV2231231.1"/>
    </source>
</evidence>
<dbReference type="Proteomes" id="UP001177160">
    <property type="component" value="Unassembled WGS sequence"/>
</dbReference>
<reference evidence="1" key="1">
    <citation type="submission" date="2022-09" db="EMBL/GenBank/DDBJ databases">
        <title>Novel Mycoplasma species identified in domestic and wild animals.</title>
        <authorList>
            <person name="Volokhov D.V."/>
            <person name="Furtak V.A."/>
            <person name="Zagorodnyaya T.A."/>
        </authorList>
    </citation>
    <scope>NUCLEOTIDE SEQUENCE</scope>
    <source>
        <strain evidence="1">Oakley</strain>
    </source>
</reference>
<keyword evidence="2" id="KW-1185">Reference proteome</keyword>
<protein>
    <submittedName>
        <fullName evidence="1">Uncharacterized protein</fullName>
    </submittedName>
</protein>
<evidence type="ECO:0000313" key="2">
    <source>
        <dbReference type="Proteomes" id="UP001177160"/>
    </source>
</evidence>
<accession>A0ABT2Y3B9</accession>
<dbReference type="EMBL" id="JAOVQM010000001">
    <property type="protein sequence ID" value="MCV2231231.1"/>
    <property type="molecule type" value="Genomic_DNA"/>
</dbReference>
<proteinExistence type="predicted"/>